<keyword evidence="4" id="KW-1185">Reference proteome</keyword>
<dbReference type="PROSITE" id="PS51318">
    <property type="entry name" value="TAT"/>
    <property type="match status" value="1"/>
</dbReference>
<feature type="signal peptide" evidence="1">
    <location>
        <begin position="1"/>
        <end position="28"/>
    </location>
</feature>
<sequence>MMKRRDLLKMGGSSLALAGLGLAAPARAGDPQAGVEAAAGNAYRWSLDGARALVGQQFWLNDPERGAIALTLEKLREVPARAAASAGPVVEQFTLYFAGPAGAVLAARNYEMDHAQIGRFALSLALAEKRTGSYVYRAEFSLLV</sequence>
<evidence type="ECO:0000313" key="4">
    <source>
        <dbReference type="Proteomes" id="UP000444318"/>
    </source>
</evidence>
<dbReference type="EMBL" id="WHUF01000007">
    <property type="protein sequence ID" value="MQA22528.1"/>
    <property type="molecule type" value="Genomic_DNA"/>
</dbReference>
<dbReference type="RefSeq" id="WP_152807945.1">
    <property type="nucleotide sequence ID" value="NZ_WHUF01000007.1"/>
</dbReference>
<dbReference type="InterPro" id="IPR054209">
    <property type="entry name" value="DUF6916"/>
</dbReference>
<organism evidence="3 4">
    <name type="scientific">Rugamonas rivuli</name>
    <dbReference type="NCBI Taxonomy" id="2743358"/>
    <lineage>
        <taxon>Bacteria</taxon>
        <taxon>Pseudomonadati</taxon>
        <taxon>Pseudomonadota</taxon>
        <taxon>Betaproteobacteria</taxon>
        <taxon>Burkholderiales</taxon>
        <taxon>Oxalobacteraceae</taxon>
        <taxon>Telluria group</taxon>
        <taxon>Rugamonas</taxon>
    </lineage>
</organism>
<name>A0A843SJ66_9BURK</name>
<feature type="chain" id="PRO_5032836703" description="DUF6916 domain-containing protein" evidence="1">
    <location>
        <begin position="29"/>
        <end position="144"/>
    </location>
</feature>
<keyword evidence="1" id="KW-0732">Signal</keyword>
<evidence type="ECO:0000256" key="1">
    <source>
        <dbReference type="SAM" id="SignalP"/>
    </source>
</evidence>
<dbReference type="Proteomes" id="UP000444318">
    <property type="component" value="Unassembled WGS sequence"/>
</dbReference>
<evidence type="ECO:0000313" key="3">
    <source>
        <dbReference type="EMBL" id="MQA22528.1"/>
    </source>
</evidence>
<gene>
    <name evidence="3" type="ORF">GEV01_23710</name>
</gene>
<comment type="caution">
    <text evidence="3">The sequence shown here is derived from an EMBL/GenBank/DDBJ whole genome shotgun (WGS) entry which is preliminary data.</text>
</comment>
<proteinExistence type="predicted"/>
<dbReference type="AlphaFoldDB" id="A0A843SJ66"/>
<protein>
    <recommendedName>
        <fullName evidence="2">DUF6916 domain-containing protein</fullName>
    </recommendedName>
</protein>
<accession>A0A843SJ66</accession>
<dbReference type="InterPro" id="IPR006311">
    <property type="entry name" value="TAT_signal"/>
</dbReference>
<feature type="domain" description="DUF6916" evidence="2">
    <location>
        <begin position="47"/>
        <end position="140"/>
    </location>
</feature>
<evidence type="ECO:0000259" key="2">
    <source>
        <dbReference type="Pfam" id="PF21880"/>
    </source>
</evidence>
<dbReference type="Pfam" id="PF21880">
    <property type="entry name" value="DUF6916"/>
    <property type="match status" value="1"/>
</dbReference>
<reference evidence="3 4" key="1">
    <citation type="submission" date="2019-10" db="EMBL/GenBank/DDBJ databases">
        <title>Two novel species isolated from a subtropical stream in China.</title>
        <authorList>
            <person name="Lu H."/>
        </authorList>
    </citation>
    <scope>NUCLEOTIDE SEQUENCE [LARGE SCALE GENOMIC DNA]</scope>
    <source>
        <strain evidence="3 4">FT103W</strain>
    </source>
</reference>